<evidence type="ECO:0000256" key="1">
    <source>
        <dbReference type="SAM" id="MobiDB-lite"/>
    </source>
</evidence>
<evidence type="ECO:0000256" key="2">
    <source>
        <dbReference type="SAM" id="Phobius"/>
    </source>
</evidence>
<dbReference type="OrthoDB" id="2372055at2759"/>
<sequence>MATAKHTSDTYDEPPPPYSPSAFASASAPTTRFVPNTSDYGGFDTLPTAPPLEQAHQALYPPLPAINPYYPTPSHLITDHPRHCIYRRTSSSASSTTLSSTFSHSNDSCCSPFFDPLSWTCAFYLLLIGPLIALFAFIWVLVTSILCIVSLLFPPLAVLIITITLYSYRLLGRFELLTQELACGKASSPSPTSPPVFYVLPPVFPPPPSFPPTDSLVSGLTRFLSHLLTSRFTVRSFIYFLIIKPVLILALFSVAITAVCIALPLALCLLPAACLLCRTMGAVQKDLAFIFLAEVEGEDGGEGGNEERTPLIPGFERVPPV</sequence>
<keyword evidence="2" id="KW-0812">Transmembrane</keyword>
<dbReference type="AlphaFoldDB" id="A0A433DDD9"/>
<evidence type="ECO:0000313" key="4">
    <source>
        <dbReference type="Proteomes" id="UP000268093"/>
    </source>
</evidence>
<keyword evidence="2" id="KW-1133">Transmembrane helix</keyword>
<keyword evidence="4" id="KW-1185">Reference proteome</keyword>
<feature type="transmembrane region" description="Helical" evidence="2">
    <location>
        <begin position="237"/>
        <end position="267"/>
    </location>
</feature>
<organism evidence="3 4">
    <name type="scientific">Jimgerdemannia flammicorona</name>
    <dbReference type="NCBI Taxonomy" id="994334"/>
    <lineage>
        <taxon>Eukaryota</taxon>
        <taxon>Fungi</taxon>
        <taxon>Fungi incertae sedis</taxon>
        <taxon>Mucoromycota</taxon>
        <taxon>Mucoromycotina</taxon>
        <taxon>Endogonomycetes</taxon>
        <taxon>Endogonales</taxon>
        <taxon>Endogonaceae</taxon>
        <taxon>Jimgerdemannia</taxon>
    </lineage>
</organism>
<gene>
    <name evidence="3" type="ORF">BC936DRAFT_143798</name>
</gene>
<protein>
    <submittedName>
        <fullName evidence="3">Uncharacterized protein</fullName>
    </submittedName>
</protein>
<feature type="region of interest" description="Disordered" evidence="1">
    <location>
        <begin position="1"/>
        <end position="25"/>
    </location>
</feature>
<comment type="caution">
    <text evidence="3">The sequence shown here is derived from an EMBL/GenBank/DDBJ whole genome shotgun (WGS) entry which is preliminary data.</text>
</comment>
<dbReference type="Proteomes" id="UP000268093">
    <property type="component" value="Unassembled WGS sequence"/>
</dbReference>
<keyword evidence="2" id="KW-0472">Membrane</keyword>
<evidence type="ECO:0000313" key="3">
    <source>
        <dbReference type="EMBL" id="RUP48862.1"/>
    </source>
</evidence>
<reference evidence="3 4" key="1">
    <citation type="journal article" date="2018" name="New Phytol.">
        <title>Phylogenomics of Endogonaceae and evolution of mycorrhizas within Mucoromycota.</title>
        <authorList>
            <person name="Chang Y."/>
            <person name="Desiro A."/>
            <person name="Na H."/>
            <person name="Sandor L."/>
            <person name="Lipzen A."/>
            <person name="Clum A."/>
            <person name="Barry K."/>
            <person name="Grigoriev I.V."/>
            <person name="Martin F.M."/>
            <person name="Stajich J.E."/>
            <person name="Smith M.E."/>
            <person name="Bonito G."/>
            <person name="Spatafora J.W."/>
        </authorList>
    </citation>
    <scope>NUCLEOTIDE SEQUENCE [LARGE SCALE GENOMIC DNA]</scope>
    <source>
        <strain evidence="3 4">GMNB39</strain>
    </source>
</reference>
<feature type="transmembrane region" description="Helical" evidence="2">
    <location>
        <begin position="148"/>
        <end position="168"/>
    </location>
</feature>
<name>A0A433DDD9_9FUNG</name>
<feature type="transmembrane region" description="Helical" evidence="2">
    <location>
        <begin position="121"/>
        <end position="142"/>
    </location>
</feature>
<dbReference type="EMBL" id="RBNI01002863">
    <property type="protein sequence ID" value="RUP48862.1"/>
    <property type="molecule type" value="Genomic_DNA"/>
</dbReference>
<proteinExistence type="predicted"/>
<accession>A0A433DDD9</accession>